<feature type="domain" description="Peptidase S8/S53" evidence="6">
    <location>
        <begin position="160"/>
        <end position="436"/>
    </location>
</feature>
<protein>
    <recommendedName>
        <fullName evidence="6">Peptidase S8/S53 domain-containing protein</fullName>
    </recommendedName>
</protein>
<dbReference type="PRINTS" id="PR00723">
    <property type="entry name" value="SUBTILISIN"/>
</dbReference>
<evidence type="ECO:0000256" key="4">
    <source>
        <dbReference type="ARBA" id="ARBA00022825"/>
    </source>
</evidence>
<dbReference type="PANTHER" id="PTHR43399">
    <property type="entry name" value="SUBTILISIN-RELATED"/>
    <property type="match status" value="1"/>
</dbReference>
<dbReference type="SUPFAM" id="SSF52743">
    <property type="entry name" value="Subtilisin-like"/>
    <property type="match status" value="1"/>
</dbReference>
<dbReference type="AlphaFoldDB" id="A0A7C4TIR6"/>
<dbReference type="PROSITE" id="PS51892">
    <property type="entry name" value="SUBTILASE"/>
    <property type="match status" value="1"/>
</dbReference>
<keyword evidence="3 5" id="KW-0378">Hydrolase</keyword>
<dbReference type="Pfam" id="PF00082">
    <property type="entry name" value="Peptidase_S8"/>
    <property type="match status" value="1"/>
</dbReference>
<evidence type="ECO:0000256" key="1">
    <source>
        <dbReference type="ARBA" id="ARBA00011073"/>
    </source>
</evidence>
<dbReference type="InterPro" id="IPR023828">
    <property type="entry name" value="Peptidase_S8_Ser-AS"/>
</dbReference>
<dbReference type="EMBL" id="DTGZ01000121">
    <property type="protein sequence ID" value="HGV97929.1"/>
    <property type="molecule type" value="Genomic_DNA"/>
</dbReference>
<feature type="active site" description="Charge relay system" evidence="5">
    <location>
        <position position="386"/>
    </location>
</feature>
<feature type="active site" description="Charge relay system" evidence="5">
    <location>
        <position position="204"/>
    </location>
</feature>
<evidence type="ECO:0000259" key="6">
    <source>
        <dbReference type="Pfam" id="PF00082"/>
    </source>
</evidence>
<dbReference type="Gene3D" id="2.60.120.200">
    <property type="match status" value="1"/>
</dbReference>
<dbReference type="PANTHER" id="PTHR43399:SF4">
    <property type="entry name" value="CELL WALL-ASSOCIATED PROTEASE"/>
    <property type="match status" value="1"/>
</dbReference>
<dbReference type="GO" id="GO:0004252">
    <property type="term" value="F:serine-type endopeptidase activity"/>
    <property type="evidence" value="ECO:0007669"/>
    <property type="project" value="UniProtKB-UniRule"/>
</dbReference>
<name>A0A7C4TIR6_UNCW3</name>
<organism evidence="7">
    <name type="scientific">candidate division WOR-3 bacterium</name>
    <dbReference type="NCBI Taxonomy" id="2052148"/>
    <lineage>
        <taxon>Bacteria</taxon>
        <taxon>Bacteria division WOR-3</taxon>
    </lineage>
</organism>
<evidence type="ECO:0000256" key="3">
    <source>
        <dbReference type="ARBA" id="ARBA00022801"/>
    </source>
</evidence>
<proteinExistence type="inferred from homology"/>
<dbReference type="GO" id="GO:0006508">
    <property type="term" value="P:proteolysis"/>
    <property type="evidence" value="ECO:0007669"/>
    <property type="project" value="UniProtKB-KW"/>
</dbReference>
<dbReference type="Gene3D" id="3.40.50.200">
    <property type="entry name" value="Peptidase S8/S53 domain"/>
    <property type="match status" value="1"/>
</dbReference>
<keyword evidence="2 5" id="KW-0645">Protease</keyword>
<sequence length="889" mass="99888">MMENLFIVLFCILPQVQSKITPELLAILEQTLPDDKVLVIVHMNTEYPYSLIQKMTPSQKCVIFRDIAYNSQKPIIEYLKSLPKEKIELGGQFWIFNGFHLKTTKEIIKELANRSDVWFICENGTVYLTHQKGNKFGLRNPEWNIQKVMADSCWSAGFNGNGIIIGHIDTGVDVVHPALDGKWLSPFWLDAVNGQTSPYDDHGHGTHTMGIICGGDGPGPFPYDIGVAYGAKFIPTKGFCSYGYGEYIWIDSCMQYLADLKLGGIDIRVIGNSWGTNNTTNLHWWSIIFNWKELGVLPVFSNGNCGPRVAAPASYPTTIGVGATDINDNIAFFSNPGPAPNQPPWNNSNYWYYPDWNLLKPDLSAPGVDIRSCVPGGGYDVWSGTSMASPHITGGVALLLQKNSNLNLNELYEILIQNCDYPTQGQPYPNYNYGWGRVNLWHSLQITPYPGTPDVPTIVSPFDCVRLPDLHPSLKFYSIDPDNDSIRYLILWDTDPDFASPESSITSLYPSGIIVNFVIPVTLLNGETYWWKVKCQDLTGAGQWTRYTIPRSFTIDTALPLNTCSWFQTKGKQFGYNYLRGLKVQGDSVIAYFNQVLYDTLFEEHFEDIGVPLGWTVIDGNNDGYKWTVGTTDDLEGLVPPNYGTQYAYYSDDDAGAGVINYNEEIHSPPIYTSSVCGNLMFVYGYGFRINELVGEKFRVKMRKFSGNNWSNWFDLRLYTNNGYGNGAFNLNSYLPADSVQFSWFYSDSSSSSHWGWACAFDNVILCQTYPLGDSGKMIGVGVDFHSLSTTYPRPHWGDAVWHKATPDDSIGIQIEYFNGTEWQLVPESDLPGNSAGFYTTNIWGRIALDDLDTTIYQKLRLVGLFYQKNLDSPSEPALLDWELGNLEN</sequence>
<gene>
    <name evidence="7" type="ORF">ENV60_06505</name>
</gene>
<dbReference type="InterPro" id="IPR000209">
    <property type="entry name" value="Peptidase_S8/S53_dom"/>
</dbReference>
<evidence type="ECO:0000256" key="2">
    <source>
        <dbReference type="ARBA" id="ARBA00022670"/>
    </source>
</evidence>
<keyword evidence="4 5" id="KW-0720">Serine protease</keyword>
<accession>A0A7C4TIR6</accession>
<dbReference type="Gene3D" id="2.60.40.10">
    <property type="entry name" value="Immunoglobulins"/>
    <property type="match status" value="1"/>
</dbReference>
<dbReference type="InterPro" id="IPR036852">
    <property type="entry name" value="Peptidase_S8/S53_dom_sf"/>
</dbReference>
<evidence type="ECO:0000256" key="5">
    <source>
        <dbReference type="PROSITE-ProRule" id="PRU01240"/>
    </source>
</evidence>
<feature type="active site" description="Charge relay system" evidence="5">
    <location>
        <position position="169"/>
    </location>
</feature>
<comment type="caution">
    <text evidence="7">The sequence shown here is derived from an EMBL/GenBank/DDBJ whole genome shotgun (WGS) entry which is preliminary data.</text>
</comment>
<dbReference type="InterPro" id="IPR015500">
    <property type="entry name" value="Peptidase_S8_subtilisin-rel"/>
</dbReference>
<reference evidence="7" key="1">
    <citation type="journal article" date="2020" name="mSystems">
        <title>Genome- and Community-Level Interaction Insights into Carbon Utilization and Element Cycling Functions of Hydrothermarchaeota in Hydrothermal Sediment.</title>
        <authorList>
            <person name="Zhou Z."/>
            <person name="Liu Y."/>
            <person name="Xu W."/>
            <person name="Pan J."/>
            <person name="Luo Z.H."/>
            <person name="Li M."/>
        </authorList>
    </citation>
    <scope>NUCLEOTIDE SEQUENCE [LARGE SCALE GENOMIC DNA]</scope>
    <source>
        <strain evidence="7">SpSt-774</strain>
    </source>
</reference>
<evidence type="ECO:0000313" key="7">
    <source>
        <dbReference type="EMBL" id="HGV97929.1"/>
    </source>
</evidence>
<dbReference type="InterPro" id="IPR051048">
    <property type="entry name" value="Peptidase_S8/S53_subtilisin"/>
</dbReference>
<dbReference type="PROSITE" id="PS00138">
    <property type="entry name" value="SUBTILASE_SER"/>
    <property type="match status" value="1"/>
</dbReference>
<comment type="similarity">
    <text evidence="1 5">Belongs to the peptidase S8 family.</text>
</comment>
<dbReference type="InterPro" id="IPR013783">
    <property type="entry name" value="Ig-like_fold"/>
</dbReference>